<feature type="domain" description="SLH" evidence="3">
    <location>
        <begin position="270"/>
        <end position="329"/>
    </location>
</feature>
<sequence>MKAKRLLALVLSCCLCSSASAALAAPKNTDTQQLHSVFDAATVSRYSHFTDKTYVLPSGYTIYDGMDVSSKDGTIHWNAAAKDGIAFALIQVGNRGVKSGDLFQDEMYTAYMDGAAAADIPVGVTFSSQALDTAEAEEEARFVLEHVKRDNVQLPIVMNYAYYDGSGRLEQANLSQSQKTANVLAFCGIIRDAGYQPMLCASRDFLTNDIYTEQIKQDGVQIGVAHYTTQTSCTGYTCWQYTGSGRVNGVSSDVSCNFYLTTGDLIPKHTVCGFQDVLSSDWFAPAVSFVFRNNLMNGNSPTQFAPHAALTRAMVAQVLYNFSGRPAVTQAAPFSDVSDDQWFAKAVAWAQQNDIMSGYPNGTFGAYTPITRQDFAAVLYRYSNKRQLDTSARDNLHQYQDASAVSSYAQDAMQWAVASNIISGKTATQLAPRDSATRAECAQMLKNYLTGVASSLLS</sequence>
<proteinExistence type="predicted"/>
<feature type="signal peptide" evidence="2">
    <location>
        <begin position="1"/>
        <end position="24"/>
    </location>
</feature>
<evidence type="ECO:0000313" key="5">
    <source>
        <dbReference type="Proteomes" id="UP000783588"/>
    </source>
</evidence>
<dbReference type="InterPro" id="IPR001119">
    <property type="entry name" value="SLH_dom"/>
</dbReference>
<evidence type="ECO:0000259" key="3">
    <source>
        <dbReference type="PROSITE" id="PS51272"/>
    </source>
</evidence>
<keyword evidence="1" id="KW-0677">Repeat</keyword>
<dbReference type="PROSITE" id="PS51272">
    <property type="entry name" value="SLH"/>
    <property type="match status" value="3"/>
</dbReference>
<evidence type="ECO:0000256" key="2">
    <source>
        <dbReference type="SAM" id="SignalP"/>
    </source>
</evidence>
<gene>
    <name evidence="4" type="ORF">KQI75_10190</name>
</gene>
<organism evidence="4 5">
    <name type="scientific">Butyricicoccus intestinisimiae</name>
    <dbReference type="NCBI Taxonomy" id="2841509"/>
    <lineage>
        <taxon>Bacteria</taxon>
        <taxon>Bacillati</taxon>
        <taxon>Bacillota</taxon>
        <taxon>Clostridia</taxon>
        <taxon>Eubacteriales</taxon>
        <taxon>Butyricicoccaceae</taxon>
        <taxon>Butyricicoccus</taxon>
    </lineage>
</organism>
<accession>A0ABS6ETE9</accession>
<name>A0ABS6ETE9_9FIRM</name>
<comment type="caution">
    <text evidence="4">The sequence shown here is derived from an EMBL/GenBank/DDBJ whole genome shotgun (WGS) entry which is preliminary data.</text>
</comment>
<reference evidence="4 5" key="1">
    <citation type="submission" date="2021-06" db="EMBL/GenBank/DDBJ databases">
        <authorList>
            <person name="Sun Q."/>
            <person name="Li D."/>
        </authorList>
    </citation>
    <scope>NUCLEOTIDE SEQUENCE [LARGE SCALE GENOMIC DNA]</scope>
    <source>
        <strain evidence="4 5">MSJd-7</strain>
    </source>
</reference>
<keyword evidence="5" id="KW-1185">Reference proteome</keyword>
<dbReference type="Proteomes" id="UP000783588">
    <property type="component" value="Unassembled WGS sequence"/>
</dbReference>
<keyword evidence="2" id="KW-0732">Signal</keyword>
<feature type="chain" id="PRO_5045880418" evidence="2">
    <location>
        <begin position="25"/>
        <end position="458"/>
    </location>
</feature>
<dbReference type="PANTHER" id="PTHR34135:SF2">
    <property type="entry name" value="LYSOZYME"/>
    <property type="match status" value="1"/>
</dbReference>
<dbReference type="PROSITE" id="PS51904">
    <property type="entry name" value="GLYCOSYL_HYDROL_F25_2"/>
    <property type="match status" value="1"/>
</dbReference>
<dbReference type="Pfam" id="PF01183">
    <property type="entry name" value="Glyco_hydro_25"/>
    <property type="match status" value="1"/>
</dbReference>
<feature type="domain" description="SLH" evidence="3">
    <location>
        <begin position="330"/>
        <end position="393"/>
    </location>
</feature>
<dbReference type="Pfam" id="PF00395">
    <property type="entry name" value="SLH"/>
    <property type="match status" value="3"/>
</dbReference>
<dbReference type="RefSeq" id="WP_216470694.1">
    <property type="nucleotide sequence ID" value="NZ_JAHLQI010000005.1"/>
</dbReference>
<evidence type="ECO:0000256" key="1">
    <source>
        <dbReference type="ARBA" id="ARBA00022737"/>
    </source>
</evidence>
<dbReference type="PANTHER" id="PTHR34135">
    <property type="entry name" value="LYSOZYME"/>
    <property type="match status" value="1"/>
</dbReference>
<protein>
    <submittedName>
        <fullName evidence="4">S-layer homology domain-containing protein</fullName>
    </submittedName>
</protein>
<dbReference type="InterPro" id="IPR002053">
    <property type="entry name" value="Glyco_hydro_25"/>
</dbReference>
<evidence type="ECO:0000313" key="4">
    <source>
        <dbReference type="EMBL" id="MBU5490982.1"/>
    </source>
</evidence>
<dbReference type="EMBL" id="JAHLQI010000005">
    <property type="protein sequence ID" value="MBU5490982.1"/>
    <property type="molecule type" value="Genomic_DNA"/>
</dbReference>
<feature type="domain" description="SLH" evidence="3">
    <location>
        <begin position="396"/>
        <end position="458"/>
    </location>
</feature>